<dbReference type="EMBL" id="MHWW01000025">
    <property type="protein sequence ID" value="OHB14238.1"/>
    <property type="molecule type" value="Genomic_DNA"/>
</dbReference>
<dbReference type="InterPro" id="IPR038476">
    <property type="entry name" value="UvrC_RNase_H_dom_sf"/>
</dbReference>
<comment type="caution">
    <text evidence="4">The sequence shown here is derived from an EMBL/GenBank/DDBJ whole genome shotgun (WGS) entry which is preliminary data.</text>
</comment>
<dbReference type="Gene3D" id="3.40.1440.10">
    <property type="entry name" value="GIY-YIG endonuclease"/>
    <property type="match status" value="1"/>
</dbReference>
<dbReference type="InterPro" id="IPR047296">
    <property type="entry name" value="GIY-YIG_UvrC_Cho"/>
</dbReference>
<dbReference type="InterPro" id="IPR050066">
    <property type="entry name" value="UvrABC_protein_C"/>
</dbReference>
<dbReference type="GO" id="GO:0006289">
    <property type="term" value="P:nucleotide-excision repair"/>
    <property type="evidence" value="ECO:0007669"/>
    <property type="project" value="InterPro"/>
</dbReference>
<dbReference type="SUPFAM" id="SSF82771">
    <property type="entry name" value="GIY-YIG endonuclease"/>
    <property type="match status" value="1"/>
</dbReference>
<dbReference type="Pfam" id="PF01541">
    <property type="entry name" value="GIY-YIG"/>
    <property type="match status" value="1"/>
</dbReference>
<dbReference type="InterPro" id="IPR000305">
    <property type="entry name" value="GIY-YIG_endonuc"/>
</dbReference>
<dbReference type="Proteomes" id="UP000177697">
    <property type="component" value="Unassembled WGS sequence"/>
</dbReference>
<proteinExistence type="predicted"/>
<dbReference type="Gene3D" id="4.10.860.10">
    <property type="entry name" value="UVR domain"/>
    <property type="match status" value="1"/>
</dbReference>
<feature type="domain" description="UVR" evidence="1">
    <location>
        <begin position="223"/>
        <end position="258"/>
    </location>
</feature>
<dbReference type="AlphaFoldDB" id="A0A1G2UXZ0"/>
<dbReference type="InterPro" id="IPR001162">
    <property type="entry name" value="UvrC_RNase_H_dom"/>
</dbReference>
<dbReference type="PANTHER" id="PTHR30562:SF1">
    <property type="entry name" value="UVRABC SYSTEM PROTEIN C"/>
    <property type="match status" value="1"/>
</dbReference>
<dbReference type="InterPro" id="IPR036876">
    <property type="entry name" value="UVR_dom_sf"/>
</dbReference>
<dbReference type="SUPFAM" id="SSF46600">
    <property type="entry name" value="C-terminal UvrC-binding domain of UvrB"/>
    <property type="match status" value="1"/>
</dbReference>
<accession>A0A1G2UXZ0</accession>
<dbReference type="InterPro" id="IPR035901">
    <property type="entry name" value="GIY-YIG_endonuc_sf"/>
</dbReference>
<evidence type="ECO:0000259" key="2">
    <source>
        <dbReference type="PROSITE" id="PS50164"/>
    </source>
</evidence>
<name>A0A1G2UXZ0_9BACT</name>
<sequence>MRLDKIRHKISKFPGEPGVYKFMKGGKVLYVGKATSLRDRVRSYFNTNITETRGPLIEKMIRQFDDIKFIKTDSVLEAIILEANLIKKYLPEANTKEKDNKSFNYVVITQEDFPRVLVMRGRELERENNSPTLATLGPSLNLREGKGRVRTFGPFPNGTQLKDALKIVRKMFPFRDKCKVGAKRGCFNYQIGLCPGVCVGAISQEEYAKTIKNIVLFFESNKKKLIKNLEKQMKDFAKSREFEKAQKIKKTIFTLNHIQDVALIKESSVSRFNLDIKFRIESYDIAHLSGTNMVGAMVVVEDGEMKKSDYRKFKIRNNIGADDTKALSEVLTRRLEHGEWPLPNLIVVDGGIAQKKAVERVLRINKINIPVVSVVKDERHKPRDIIGIKRLKDLKIENLEGQILLSNAEAHRFAIGFHKQLRGKIFKK</sequence>
<organism evidence="4 5">
    <name type="scientific">Candidatus Zambryskibacteria bacterium RIFOXYC1_FULL_39_10</name>
    <dbReference type="NCBI Taxonomy" id="1802779"/>
    <lineage>
        <taxon>Bacteria</taxon>
        <taxon>Candidatus Zambryskiibacteriota</taxon>
    </lineage>
</organism>
<dbReference type="CDD" id="cd10434">
    <property type="entry name" value="GIY-YIG_UvrC_Cho"/>
    <property type="match status" value="1"/>
</dbReference>
<dbReference type="Pfam" id="PF08459">
    <property type="entry name" value="UvrC_RNaseH_dom"/>
    <property type="match status" value="1"/>
</dbReference>
<evidence type="ECO:0000259" key="3">
    <source>
        <dbReference type="PROSITE" id="PS50165"/>
    </source>
</evidence>
<dbReference type="PROSITE" id="PS50165">
    <property type="entry name" value="UVRC"/>
    <property type="match status" value="1"/>
</dbReference>
<dbReference type="InterPro" id="IPR001943">
    <property type="entry name" value="UVR_dom"/>
</dbReference>
<dbReference type="GO" id="GO:0009380">
    <property type="term" value="C:excinuclease repair complex"/>
    <property type="evidence" value="ECO:0007669"/>
    <property type="project" value="TreeGrafter"/>
</dbReference>
<evidence type="ECO:0000313" key="5">
    <source>
        <dbReference type="Proteomes" id="UP000177697"/>
    </source>
</evidence>
<dbReference type="PROSITE" id="PS50164">
    <property type="entry name" value="GIY_YIG"/>
    <property type="match status" value="1"/>
</dbReference>
<dbReference type="PANTHER" id="PTHR30562">
    <property type="entry name" value="UVRC/OXIDOREDUCTASE"/>
    <property type="match status" value="1"/>
</dbReference>
<evidence type="ECO:0000313" key="4">
    <source>
        <dbReference type="EMBL" id="OHB14238.1"/>
    </source>
</evidence>
<dbReference type="PROSITE" id="PS50151">
    <property type="entry name" value="UVR"/>
    <property type="match status" value="1"/>
</dbReference>
<gene>
    <name evidence="4" type="ORF">A2431_02680</name>
</gene>
<dbReference type="SMART" id="SM00465">
    <property type="entry name" value="GIYc"/>
    <property type="match status" value="1"/>
</dbReference>
<dbReference type="Pfam" id="PF02151">
    <property type="entry name" value="UVR"/>
    <property type="match status" value="1"/>
</dbReference>
<evidence type="ECO:0000259" key="1">
    <source>
        <dbReference type="PROSITE" id="PS50151"/>
    </source>
</evidence>
<protein>
    <recommendedName>
        <fullName evidence="6">Excinuclease ABC subunit C</fullName>
    </recommendedName>
</protein>
<feature type="domain" description="GIY-YIG" evidence="2">
    <location>
        <begin position="15"/>
        <end position="95"/>
    </location>
</feature>
<feature type="domain" description="UvrC family homology region profile" evidence="3">
    <location>
        <begin position="272"/>
        <end position="362"/>
    </location>
</feature>
<dbReference type="GO" id="GO:0009381">
    <property type="term" value="F:excinuclease ABC activity"/>
    <property type="evidence" value="ECO:0007669"/>
    <property type="project" value="InterPro"/>
</dbReference>
<evidence type="ECO:0008006" key="6">
    <source>
        <dbReference type="Google" id="ProtNLM"/>
    </source>
</evidence>
<reference evidence="4 5" key="1">
    <citation type="journal article" date="2016" name="Nat. Commun.">
        <title>Thousands of microbial genomes shed light on interconnected biogeochemical processes in an aquifer system.</title>
        <authorList>
            <person name="Anantharaman K."/>
            <person name="Brown C.T."/>
            <person name="Hug L.A."/>
            <person name="Sharon I."/>
            <person name="Castelle C.J."/>
            <person name="Probst A.J."/>
            <person name="Thomas B.C."/>
            <person name="Singh A."/>
            <person name="Wilkins M.J."/>
            <person name="Karaoz U."/>
            <person name="Brodie E.L."/>
            <person name="Williams K.H."/>
            <person name="Hubbard S.S."/>
            <person name="Banfield J.F."/>
        </authorList>
    </citation>
    <scope>NUCLEOTIDE SEQUENCE [LARGE SCALE GENOMIC DNA]</scope>
</reference>
<dbReference type="Gene3D" id="3.30.420.340">
    <property type="entry name" value="UvrC, RNAse H endonuclease domain"/>
    <property type="match status" value="1"/>
</dbReference>